<evidence type="ECO:0000256" key="3">
    <source>
        <dbReference type="SAM" id="Phobius"/>
    </source>
</evidence>
<name>A0AAX4J3G4_9PEZI</name>
<dbReference type="PROSITE" id="PS51365">
    <property type="entry name" value="RENAL_DIPEPTIDASE_2"/>
    <property type="match status" value="1"/>
</dbReference>
<dbReference type="Gene3D" id="3.20.20.140">
    <property type="entry name" value="Metal-dependent hydrolases"/>
    <property type="match status" value="1"/>
</dbReference>
<dbReference type="GO" id="GO:0070573">
    <property type="term" value="F:metallodipeptidase activity"/>
    <property type="evidence" value="ECO:0007669"/>
    <property type="project" value="InterPro"/>
</dbReference>
<dbReference type="Pfam" id="PF01244">
    <property type="entry name" value="Peptidase_M19"/>
    <property type="match status" value="1"/>
</dbReference>
<feature type="transmembrane region" description="Helical" evidence="3">
    <location>
        <begin position="37"/>
        <end position="56"/>
    </location>
</feature>
<comment type="similarity">
    <text evidence="2">Belongs to the metallo-dependent hydrolases superfamily. Peptidase M19 family.</text>
</comment>
<accession>A0AAX4J3G4</accession>
<keyword evidence="2 4" id="KW-0378">Hydrolase</keyword>
<sequence>MPPSSEHKTVSVTRSGLLRRDGHPATSSNRRCRSCNVLQFLLLLPLITILGVTLRWCWPAGLKTLLDRVQYPALQTLGGVRHLKPIDGRVDHILRSTPLFDGHNDLAYFLRWAHSNRIYFENFTGPFEAGTLGGEVDLARLREGRVGGTFWSVFADCPKNGYSPDYRFKAIATTEAAVDVLDRLRAGYPSVFERPQDSSDSMAIFRSGRIISPLGLEGLHLIGDSFTKLRDYHARGVRYATLTHNCHNAYADAALAEVPGLGLAPAKPRWYGVSAAGHKLVREMNRLGIMVDLSHTSADTMRDVLGRPKKTQSEDKRPWEGSLAPPIFSHSNAFELCPHPRNVPDDVLRLVAARRGLVMVTFTPEFVSCFWPGNKPIHGDLPERYGPNLTVSQVVRHMRHIGDLIGYDYVGIGSDFDGVASTLPGLEDVSRFPDLVAEMLKQGIRDSDAEKIVGGNLLRVWKEVDAVAARMQADGEKPAEDDLPVLGNPWD</sequence>
<proteinExistence type="inferred from homology"/>
<keyword evidence="2" id="KW-0482">Metalloprotease</keyword>
<protein>
    <recommendedName>
        <fullName evidence="2">Dipeptidase</fullName>
        <ecNumber evidence="2">3.4.13.19</ecNumber>
    </recommendedName>
</protein>
<keyword evidence="2" id="KW-0645">Protease</keyword>
<dbReference type="GO" id="GO:0046872">
    <property type="term" value="F:metal ion binding"/>
    <property type="evidence" value="ECO:0007669"/>
    <property type="project" value="UniProtKB-UniRule"/>
</dbReference>
<dbReference type="GO" id="GO:0006508">
    <property type="term" value="P:proteolysis"/>
    <property type="evidence" value="ECO:0007669"/>
    <property type="project" value="UniProtKB-KW"/>
</dbReference>
<dbReference type="InterPro" id="IPR032466">
    <property type="entry name" value="Metal_Hydrolase"/>
</dbReference>
<organism evidence="4 5">
    <name type="scientific">Colletotrichum destructivum</name>
    <dbReference type="NCBI Taxonomy" id="34406"/>
    <lineage>
        <taxon>Eukaryota</taxon>
        <taxon>Fungi</taxon>
        <taxon>Dikarya</taxon>
        <taxon>Ascomycota</taxon>
        <taxon>Pezizomycotina</taxon>
        <taxon>Sordariomycetes</taxon>
        <taxon>Hypocreomycetidae</taxon>
        <taxon>Glomerellales</taxon>
        <taxon>Glomerellaceae</taxon>
        <taxon>Colletotrichum</taxon>
        <taxon>Colletotrichum destructivum species complex</taxon>
    </lineage>
</organism>
<dbReference type="KEGG" id="cdet:87951545"/>
<keyword evidence="2" id="KW-0479">Metal-binding</keyword>
<keyword evidence="2" id="KW-0862">Zinc</keyword>
<evidence type="ECO:0000256" key="1">
    <source>
        <dbReference type="ARBA" id="ARBA00022997"/>
    </source>
</evidence>
<dbReference type="AlphaFoldDB" id="A0AAX4J3G4"/>
<gene>
    <name evidence="4" type="ORF">CDEST_15045</name>
</gene>
<dbReference type="EC" id="3.4.13.19" evidence="2"/>
<dbReference type="PANTHER" id="PTHR10443:SF12">
    <property type="entry name" value="DIPEPTIDASE"/>
    <property type="match status" value="1"/>
</dbReference>
<keyword evidence="1 2" id="KW-0224">Dipeptidase</keyword>
<comment type="catalytic activity">
    <reaction evidence="2">
        <text>an L-aminoacyl-L-amino acid + H2O = 2 an L-alpha-amino acid</text>
        <dbReference type="Rhea" id="RHEA:48940"/>
        <dbReference type="ChEBI" id="CHEBI:15377"/>
        <dbReference type="ChEBI" id="CHEBI:59869"/>
        <dbReference type="ChEBI" id="CHEBI:77460"/>
        <dbReference type="EC" id="3.4.13.19"/>
    </reaction>
</comment>
<dbReference type="PANTHER" id="PTHR10443">
    <property type="entry name" value="MICROSOMAL DIPEPTIDASE"/>
    <property type="match status" value="1"/>
</dbReference>
<keyword evidence="3" id="KW-0472">Membrane</keyword>
<dbReference type="RefSeq" id="XP_062787252.1">
    <property type="nucleotide sequence ID" value="XM_062931201.1"/>
</dbReference>
<keyword evidence="5" id="KW-1185">Reference proteome</keyword>
<reference evidence="5" key="1">
    <citation type="journal article" date="2023" name="bioRxiv">
        <title>Complete genome of the Medicago anthracnose fungus, Colletotrichum destructivum, reveals a mini-chromosome-like region within a core chromosome.</title>
        <authorList>
            <person name="Lapalu N."/>
            <person name="Simon A."/>
            <person name="Lu A."/>
            <person name="Plaumann P.-L."/>
            <person name="Amselem J."/>
            <person name="Pigne S."/>
            <person name="Auger A."/>
            <person name="Koch C."/>
            <person name="Dallery J.-F."/>
            <person name="O'Connell R.J."/>
        </authorList>
    </citation>
    <scope>NUCLEOTIDE SEQUENCE [LARGE SCALE GENOMIC DNA]</scope>
    <source>
        <strain evidence="5">CBS 520.97</strain>
    </source>
</reference>
<comment type="cofactor">
    <cofactor evidence="2">
        <name>Zn(2+)</name>
        <dbReference type="ChEBI" id="CHEBI:29105"/>
    </cofactor>
</comment>
<evidence type="ECO:0000256" key="2">
    <source>
        <dbReference type="RuleBase" id="RU341113"/>
    </source>
</evidence>
<dbReference type="CDD" id="cd01301">
    <property type="entry name" value="rDP_like"/>
    <property type="match status" value="1"/>
</dbReference>
<dbReference type="Proteomes" id="UP001322277">
    <property type="component" value="Chromosome 10"/>
</dbReference>
<keyword evidence="3" id="KW-1133">Transmembrane helix</keyword>
<dbReference type="SUPFAM" id="SSF51556">
    <property type="entry name" value="Metallo-dependent hydrolases"/>
    <property type="match status" value="1"/>
</dbReference>
<dbReference type="EMBL" id="CP137314">
    <property type="protein sequence ID" value="WQF90031.1"/>
    <property type="molecule type" value="Genomic_DNA"/>
</dbReference>
<dbReference type="InterPro" id="IPR008257">
    <property type="entry name" value="Pept_M19"/>
</dbReference>
<dbReference type="GeneID" id="87951545"/>
<evidence type="ECO:0000313" key="5">
    <source>
        <dbReference type="Proteomes" id="UP001322277"/>
    </source>
</evidence>
<keyword evidence="3" id="KW-0812">Transmembrane</keyword>
<evidence type="ECO:0000313" key="4">
    <source>
        <dbReference type="EMBL" id="WQF90031.1"/>
    </source>
</evidence>